<protein>
    <submittedName>
        <fullName evidence="3">NUDIX domain-containing protein</fullName>
    </submittedName>
</protein>
<organism evidence="3 4">
    <name type="scientific">Fodinisporobacter ferrooxydans</name>
    <dbReference type="NCBI Taxonomy" id="2901836"/>
    <lineage>
        <taxon>Bacteria</taxon>
        <taxon>Bacillati</taxon>
        <taxon>Bacillota</taxon>
        <taxon>Bacilli</taxon>
        <taxon>Bacillales</taxon>
        <taxon>Alicyclobacillaceae</taxon>
        <taxon>Fodinisporobacter</taxon>
    </lineage>
</organism>
<name>A0ABY4CRG1_9BACL</name>
<dbReference type="Proteomes" id="UP000830167">
    <property type="component" value="Chromosome"/>
</dbReference>
<evidence type="ECO:0000313" key="4">
    <source>
        <dbReference type="Proteomes" id="UP000830167"/>
    </source>
</evidence>
<comment type="similarity">
    <text evidence="1">Belongs to the Nudix hydrolase family.</text>
</comment>
<dbReference type="PANTHER" id="PTHR43736">
    <property type="entry name" value="ADP-RIBOSE PYROPHOSPHATASE"/>
    <property type="match status" value="1"/>
</dbReference>
<dbReference type="RefSeq" id="WP_347437130.1">
    <property type="nucleotide sequence ID" value="NZ_CP089291.1"/>
</dbReference>
<dbReference type="PANTHER" id="PTHR43736:SF1">
    <property type="entry name" value="DIHYDRONEOPTERIN TRIPHOSPHATE DIPHOSPHATASE"/>
    <property type="match status" value="1"/>
</dbReference>
<gene>
    <name evidence="3" type="ORF">LSG31_21695</name>
</gene>
<dbReference type="InterPro" id="IPR015797">
    <property type="entry name" value="NUDIX_hydrolase-like_dom_sf"/>
</dbReference>
<evidence type="ECO:0000256" key="1">
    <source>
        <dbReference type="ARBA" id="ARBA00005582"/>
    </source>
</evidence>
<reference evidence="3" key="1">
    <citation type="submission" date="2021-12" db="EMBL/GenBank/DDBJ databases">
        <title>Alicyclobacillaceae gen. nov., sp. nov., isolated from chalcocite enrichment system.</title>
        <authorList>
            <person name="Jiang Z."/>
        </authorList>
    </citation>
    <scope>NUCLEOTIDE SEQUENCE</scope>
    <source>
        <strain evidence="3">MYW30-H2</strain>
    </source>
</reference>
<evidence type="ECO:0000259" key="2">
    <source>
        <dbReference type="PROSITE" id="PS51462"/>
    </source>
</evidence>
<proteinExistence type="inferred from homology"/>
<sequence length="176" mass="20313">MVEFPGAEGGIVRLSFDPADWVEPNTVLIVPFYHGKILFTKHQHRGWELPGGTREPDEFPIQTTIRELYEETGGEAQAIEWIGQYCLLHPNRPEPMIKSIYVADIHRLHPLPQGFETEEIMLLDQLPNWQSVEIDDAFSYILKDGVYRHIVKKVKKHPFHFMGNKTLPQGPTKQES</sequence>
<dbReference type="EMBL" id="CP089291">
    <property type="protein sequence ID" value="UOF90435.1"/>
    <property type="molecule type" value="Genomic_DNA"/>
</dbReference>
<dbReference type="PROSITE" id="PS51462">
    <property type="entry name" value="NUDIX"/>
    <property type="match status" value="1"/>
</dbReference>
<accession>A0ABY4CRG1</accession>
<dbReference type="InterPro" id="IPR000086">
    <property type="entry name" value="NUDIX_hydrolase_dom"/>
</dbReference>
<dbReference type="Pfam" id="PF00293">
    <property type="entry name" value="NUDIX"/>
    <property type="match status" value="1"/>
</dbReference>
<evidence type="ECO:0000313" key="3">
    <source>
        <dbReference type="EMBL" id="UOF90435.1"/>
    </source>
</evidence>
<dbReference type="SUPFAM" id="SSF55811">
    <property type="entry name" value="Nudix"/>
    <property type="match status" value="1"/>
</dbReference>
<keyword evidence="4" id="KW-1185">Reference proteome</keyword>
<dbReference type="Gene3D" id="3.90.79.10">
    <property type="entry name" value="Nucleoside Triphosphate Pyrophosphohydrolase"/>
    <property type="match status" value="1"/>
</dbReference>
<feature type="domain" description="Nudix hydrolase" evidence="2">
    <location>
        <begin position="20"/>
        <end position="155"/>
    </location>
</feature>